<feature type="compositionally biased region" description="Polar residues" evidence="2">
    <location>
        <begin position="1"/>
        <end position="11"/>
    </location>
</feature>
<evidence type="ECO:0000259" key="3">
    <source>
        <dbReference type="SMART" id="SM00331"/>
    </source>
</evidence>
<keyword evidence="1" id="KW-0378">Hydrolase</keyword>
<protein>
    <recommendedName>
        <fullName evidence="3">PPM-type phosphatase domain-containing protein</fullName>
    </recommendedName>
</protein>
<proteinExistence type="predicted"/>
<dbReference type="InterPro" id="IPR036457">
    <property type="entry name" value="PPM-type-like_dom_sf"/>
</dbReference>
<evidence type="ECO:0000256" key="1">
    <source>
        <dbReference type="ARBA" id="ARBA00022801"/>
    </source>
</evidence>
<organism evidence="4 5">
    <name type="scientific">Nocardioides pocheonensis</name>
    <dbReference type="NCBI Taxonomy" id="661485"/>
    <lineage>
        <taxon>Bacteria</taxon>
        <taxon>Bacillati</taxon>
        <taxon>Actinomycetota</taxon>
        <taxon>Actinomycetes</taxon>
        <taxon>Propionibacteriales</taxon>
        <taxon>Nocardioidaceae</taxon>
        <taxon>Nocardioides</taxon>
    </lineage>
</organism>
<dbReference type="PANTHER" id="PTHR43156:SF2">
    <property type="entry name" value="STAGE II SPORULATION PROTEIN E"/>
    <property type="match status" value="1"/>
</dbReference>
<dbReference type="PANTHER" id="PTHR43156">
    <property type="entry name" value="STAGE II SPORULATION PROTEIN E-RELATED"/>
    <property type="match status" value="1"/>
</dbReference>
<feature type="region of interest" description="Disordered" evidence="2">
    <location>
        <begin position="1"/>
        <end position="53"/>
    </location>
</feature>
<sequence length="583" mass="61521">MAGTQTTSPAGRSSDEAPPSAPRPGPAGGTVGAEAEPPGPSQPAARPAGPRRHPGRVAAAITLVGLVLTAGSTLATARIDRTTEQRLLDGQTRQAATVLSTAIMVIELPLQSTLAAQRASAPAGSTAPFEQVMGAQVGAGKMFQTASLWRRQGADLRLVATLGDPPALSPKAASTLTYLRHAFDTKTTTVRLVTVGSRSEVAYAHADPTSGWLVYAEREIPANRRAPVDRDSAFSQIHYAIYLGRHTTADTLSTTDVDPRTLPFHGVRSSQTVPFGDTSLTLTTTPRSRLGSDLSGALPWLLLGGGLLLTLAAARVGQRLTRDRESAEHDAATITTLYQQTETLYDQQRELFVRLQRALLPSANPELPHLEVAAEYAAGARGLDIGGDWFSVIELDGERFGFVVGDVSGRGVDAVAVMARARFTIRAYLTDGDDPVTVLEKCSQQFDILTDGHMTTALVGVGSWRTGEVTLASAGHPPPVLLGDGPPHFVEVTPGRPLGAGVAPYPVSTFTMPAGATLFCFTDGLVERRGEDIDTGLTRLADVLARAAERPVGDLVAHVLATLRHEDAPDDIATLAIRWTGES</sequence>
<dbReference type="InterPro" id="IPR001932">
    <property type="entry name" value="PPM-type_phosphatase-like_dom"/>
</dbReference>
<feature type="domain" description="PPM-type phosphatase" evidence="3">
    <location>
        <begin position="367"/>
        <end position="579"/>
    </location>
</feature>
<evidence type="ECO:0000256" key="2">
    <source>
        <dbReference type="SAM" id="MobiDB-lite"/>
    </source>
</evidence>
<comment type="caution">
    <text evidence="4">The sequence shown here is derived from an EMBL/GenBank/DDBJ whole genome shotgun (WGS) entry which is preliminary data.</text>
</comment>
<evidence type="ECO:0000313" key="4">
    <source>
        <dbReference type="EMBL" id="RNM16314.1"/>
    </source>
</evidence>
<reference evidence="4 5" key="1">
    <citation type="submission" date="2018-11" db="EMBL/GenBank/DDBJ databases">
        <authorList>
            <person name="Li F."/>
        </authorList>
    </citation>
    <scope>NUCLEOTIDE SEQUENCE [LARGE SCALE GENOMIC DNA]</scope>
    <source>
        <strain evidence="4 5">Gsoil 818</strain>
    </source>
</reference>
<keyword evidence="5" id="KW-1185">Reference proteome</keyword>
<name>A0A3N0GV28_9ACTN</name>
<dbReference type="Proteomes" id="UP000279994">
    <property type="component" value="Unassembled WGS sequence"/>
</dbReference>
<dbReference type="GO" id="GO:0016791">
    <property type="term" value="F:phosphatase activity"/>
    <property type="evidence" value="ECO:0007669"/>
    <property type="project" value="TreeGrafter"/>
</dbReference>
<dbReference type="Gene3D" id="3.60.40.10">
    <property type="entry name" value="PPM-type phosphatase domain"/>
    <property type="match status" value="1"/>
</dbReference>
<dbReference type="Pfam" id="PF07228">
    <property type="entry name" value="SpoIIE"/>
    <property type="match status" value="1"/>
</dbReference>
<dbReference type="InterPro" id="IPR052016">
    <property type="entry name" value="Bact_Sigma-Reg"/>
</dbReference>
<gene>
    <name evidence="4" type="ORF">EFL26_05035</name>
</gene>
<accession>A0A3N0GV28</accession>
<dbReference type="AlphaFoldDB" id="A0A3N0GV28"/>
<evidence type="ECO:0000313" key="5">
    <source>
        <dbReference type="Proteomes" id="UP000279994"/>
    </source>
</evidence>
<dbReference type="EMBL" id="RJSF01000009">
    <property type="protein sequence ID" value="RNM16314.1"/>
    <property type="molecule type" value="Genomic_DNA"/>
</dbReference>
<dbReference type="SMART" id="SM00331">
    <property type="entry name" value="PP2C_SIG"/>
    <property type="match status" value="1"/>
</dbReference>
<dbReference type="SUPFAM" id="SSF81606">
    <property type="entry name" value="PP2C-like"/>
    <property type="match status" value="1"/>
</dbReference>